<dbReference type="Proteomes" id="UP000441102">
    <property type="component" value="Unassembled WGS sequence"/>
</dbReference>
<organism evidence="3 5">
    <name type="scientific">Brucella anthropi</name>
    <name type="common">Ochrobactrum anthropi</name>
    <dbReference type="NCBI Taxonomy" id="529"/>
    <lineage>
        <taxon>Bacteria</taxon>
        <taxon>Pseudomonadati</taxon>
        <taxon>Pseudomonadota</taxon>
        <taxon>Alphaproteobacteria</taxon>
        <taxon>Hyphomicrobiales</taxon>
        <taxon>Brucellaceae</taxon>
        <taxon>Brucella/Ochrobactrum group</taxon>
        <taxon>Brucella</taxon>
    </lineage>
</organism>
<dbReference type="AlphaFoldDB" id="A0A011UN06"/>
<reference evidence="3" key="3">
    <citation type="submission" date="2020-10" db="EMBL/GenBank/DDBJ databases">
        <title>Enrichment of novel Verrucomicrobia, Bacteroidetes and Krumholzibacteria in an oxygen-limited, methane- and iron-fed bioreactor inoculated with Bothnian Sea sediments.</title>
        <authorList>
            <person name="Martins P.D."/>
            <person name="de Jong A."/>
            <person name="Lenstra W.K."/>
            <person name="van Helmond N.A.G.M."/>
            <person name="Slomp C.P."/>
            <person name="Jetten M.S.M."/>
            <person name="Welte C.U."/>
            <person name="Rasigraf O."/>
        </authorList>
    </citation>
    <scope>NUCLEOTIDE SEQUENCE</scope>
    <source>
        <strain evidence="3">MAG47</strain>
    </source>
</reference>
<proteinExistence type="predicted"/>
<dbReference type="EMBL" id="JACZKO010000050">
    <property type="protein sequence ID" value="MBE0563051.1"/>
    <property type="molecule type" value="Genomic_DNA"/>
</dbReference>
<protein>
    <recommendedName>
        <fullName evidence="6">DUF2946 domain-containing protein</fullName>
    </recommendedName>
</protein>
<reference evidence="2 4" key="1">
    <citation type="submission" date="2019-09" db="EMBL/GenBank/DDBJ databases">
        <title>Taxonomic organization of the family Brucellaceae based on a phylogenomic approach.</title>
        <authorList>
            <person name="Leclercq S."/>
            <person name="Cloeckaert A."/>
            <person name="Zygmunt M.S."/>
        </authorList>
    </citation>
    <scope>NUCLEOTIDE SEQUENCE [LARGE SCALE GENOMIC DNA]</scope>
    <source>
        <strain evidence="2 4">CCUG 34461</strain>
    </source>
</reference>
<evidence type="ECO:0000313" key="3">
    <source>
        <dbReference type="EMBL" id="MBE0563051.1"/>
    </source>
</evidence>
<evidence type="ECO:0000313" key="4">
    <source>
        <dbReference type="Proteomes" id="UP000441102"/>
    </source>
</evidence>
<gene>
    <name evidence="2" type="ORF">F9L06_07235</name>
    <name evidence="3" type="ORF">IH622_19845</name>
</gene>
<dbReference type="RefSeq" id="WP_010657864.1">
    <property type="nucleotide sequence ID" value="NZ_CP044970.1"/>
</dbReference>
<keyword evidence="1" id="KW-0812">Transmembrane</keyword>
<reference evidence="3" key="2">
    <citation type="submission" date="2020-09" db="EMBL/GenBank/DDBJ databases">
        <authorList>
            <person name="Dalcin Martins P."/>
        </authorList>
    </citation>
    <scope>NUCLEOTIDE SEQUENCE</scope>
    <source>
        <strain evidence="3">MAG47</strain>
    </source>
</reference>
<comment type="caution">
    <text evidence="3">The sequence shown here is derived from an EMBL/GenBank/DDBJ whole genome shotgun (WGS) entry which is preliminary data.</text>
</comment>
<evidence type="ECO:0000313" key="2">
    <source>
        <dbReference type="EMBL" id="KAB2801471.1"/>
    </source>
</evidence>
<feature type="transmembrane region" description="Helical" evidence="1">
    <location>
        <begin position="12"/>
        <end position="29"/>
    </location>
</feature>
<dbReference type="Proteomes" id="UP000642265">
    <property type="component" value="Unassembled WGS sequence"/>
</dbReference>
<evidence type="ECO:0008006" key="6">
    <source>
        <dbReference type="Google" id="ProtNLM"/>
    </source>
</evidence>
<name>A0A011UN06_BRUAN</name>
<evidence type="ECO:0000313" key="5">
    <source>
        <dbReference type="Proteomes" id="UP000642265"/>
    </source>
</evidence>
<dbReference type="GeneID" id="61316277"/>
<keyword evidence="1" id="KW-0472">Membrane</keyword>
<accession>A0A011UN06</accession>
<keyword evidence="1" id="KW-1133">Transmembrane helix</keyword>
<dbReference type="EMBL" id="WBWX01000002">
    <property type="protein sequence ID" value="KAB2801471.1"/>
    <property type="molecule type" value="Genomic_DNA"/>
</dbReference>
<evidence type="ECO:0000256" key="1">
    <source>
        <dbReference type="SAM" id="Phobius"/>
    </source>
</evidence>
<sequence length="132" mass="13994">MKTSIGQYRISLAIRVLSVFALMFVAFAHKPIDLNAPDSYLLAQYQLPDGTYPVLCIGDHGSDPNHQGHDKHLSNNSCEACRISSAFLCPAPAGSTGAAPHIAMADGIVPPQPILQHNTYPPSAPPQAPPLA</sequence>